<evidence type="ECO:0000256" key="1">
    <source>
        <dbReference type="SAM" id="SignalP"/>
    </source>
</evidence>
<dbReference type="InterPro" id="IPR043426">
    <property type="entry name" value="MltB-like"/>
</dbReference>
<dbReference type="NCBIfam" id="TIGR02283">
    <property type="entry name" value="MltB_2"/>
    <property type="match status" value="1"/>
</dbReference>
<accession>A0A845MC43</accession>
<dbReference type="InterPro" id="IPR011970">
    <property type="entry name" value="MltB_2"/>
</dbReference>
<organism evidence="3 4">
    <name type="scientific">Sneathiella chungangensis</name>
    <dbReference type="NCBI Taxonomy" id="1418234"/>
    <lineage>
        <taxon>Bacteria</taxon>
        <taxon>Pseudomonadati</taxon>
        <taxon>Pseudomonadota</taxon>
        <taxon>Alphaproteobacteria</taxon>
        <taxon>Sneathiellales</taxon>
        <taxon>Sneathiellaceae</taxon>
        <taxon>Sneathiella</taxon>
    </lineage>
</organism>
<name>A0A845MC43_9PROT</name>
<dbReference type="PANTHER" id="PTHR30163">
    <property type="entry name" value="MEMBRANE-BOUND LYTIC MUREIN TRANSGLYCOSYLASE B"/>
    <property type="match status" value="1"/>
</dbReference>
<dbReference type="RefSeq" id="WP_161337345.1">
    <property type="nucleotide sequence ID" value="NZ_JBHSDG010000002.1"/>
</dbReference>
<dbReference type="InterPro" id="IPR023346">
    <property type="entry name" value="Lysozyme-like_dom_sf"/>
</dbReference>
<dbReference type="EMBL" id="WTVA01000001">
    <property type="protein sequence ID" value="MZR20926.1"/>
    <property type="molecule type" value="Genomic_DNA"/>
</dbReference>
<feature type="signal peptide" evidence="1">
    <location>
        <begin position="1"/>
        <end position="27"/>
    </location>
</feature>
<dbReference type="PANTHER" id="PTHR30163:SF8">
    <property type="entry name" value="LYTIC MUREIN TRANSGLYCOSYLASE"/>
    <property type="match status" value="1"/>
</dbReference>
<dbReference type="GO" id="GO:0008933">
    <property type="term" value="F:peptidoglycan lytic transglycosylase activity"/>
    <property type="evidence" value="ECO:0007669"/>
    <property type="project" value="TreeGrafter"/>
</dbReference>
<dbReference type="CDD" id="cd13399">
    <property type="entry name" value="Slt35-like"/>
    <property type="match status" value="1"/>
</dbReference>
<evidence type="ECO:0000259" key="2">
    <source>
        <dbReference type="Pfam" id="PF13406"/>
    </source>
</evidence>
<keyword evidence="1" id="KW-0732">Signal</keyword>
<dbReference type="Pfam" id="PF13406">
    <property type="entry name" value="SLT_2"/>
    <property type="match status" value="1"/>
</dbReference>
<proteinExistence type="predicted"/>
<gene>
    <name evidence="3" type="ORF">GQF03_01120</name>
</gene>
<sequence length="328" mass="36948">MAKLSARNILVLLFGIFLVAVSTPAFAAQESFDVWLEKFKTEAREKGISEGTLESAFANVQLIEKVVKLDRKQPEVVQTFQEYMAQRLPQSLIDSGKAMLNEHRPLLEEIGRKYGVQPRFIVALWGVETRFGKYTGGFSVIDALTTLAYDNRRADYFRKELLLALRILDENHIALADMKGSWAGAMGQSQFMPSSFVNFAVDYDADGKRDIWTTKADVFASAANYLAKSGWQYDQTWGREVRLPEGFDPALIDLDVAKPMREWEELGVRKSDGSPLPDRQLVGSLVQPKGGNGQTFLVYNNYRTILKWNRSTYFAMSVGFLADRIGDG</sequence>
<evidence type="ECO:0000313" key="4">
    <source>
        <dbReference type="Proteomes" id="UP000445696"/>
    </source>
</evidence>
<dbReference type="Proteomes" id="UP000445696">
    <property type="component" value="Unassembled WGS sequence"/>
</dbReference>
<evidence type="ECO:0000313" key="3">
    <source>
        <dbReference type="EMBL" id="MZR20926.1"/>
    </source>
</evidence>
<dbReference type="OrthoDB" id="9808544at2"/>
<dbReference type="GO" id="GO:0009253">
    <property type="term" value="P:peptidoglycan catabolic process"/>
    <property type="evidence" value="ECO:0007669"/>
    <property type="project" value="TreeGrafter"/>
</dbReference>
<dbReference type="FunFam" id="1.10.8.350:FF:000001">
    <property type="entry name" value="Lytic murein transglycosylase B"/>
    <property type="match status" value="1"/>
</dbReference>
<dbReference type="Gene3D" id="1.10.8.350">
    <property type="entry name" value="Bacterial muramidase"/>
    <property type="match status" value="1"/>
</dbReference>
<dbReference type="SUPFAM" id="SSF53955">
    <property type="entry name" value="Lysozyme-like"/>
    <property type="match status" value="1"/>
</dbReference>
<dbReference type="Gene3D" id="1.10.530.10">
    <property type="match status" value="1"/>
</dbReference>
<dbReference type="InterPro" id="IPR031304">
    <property type="entry name" value="SLT_2"/>
</dbReference>
<comment type="caution">
    <text evidence="3">The sequence shown here is derived from an EMBL/GenBank/DDBJ whole genome shotgun (WGS) entry which is preliminary data.</text>
</comment>
<reference evidence="3 4" key="1">
    <citation type="journal article" date="2014" name="Int. J. Syst. Evol. Microbiol.">
        <title>Sneathiella chungangensis sp. nov., isolated from a marine sand, and emended description of the genus Sneathiella.</title>
        <authorList>
            <person name="Siamphan C."/>
            <person name="Kim H."/>
            <person name="Lee J.S."/>
            <person name="Kim W."/>
        </authorList>
    </citation>
    <scope>NUCLEOTIDE SEQUENCE [LARGE SCALE GENOMIC DNA]</scope>
    <source>
        <strain evidence="3 4">KCTC 32476</strain>
    </source>
</reference>
<feature type="domain" description="Transglycosylase SLT" evidence="2">
    <location>
        <begin position="32"/>
        <end position="323"/>
    </location>
</feature>
<feature type="chain" id="PRO_5032854921" evidence="1">
    <location>
        <begin position="28"/>
        <end position="328"/>
    </location>
</feature>
<protein>
    <submittedName>
        <fullName evidence="3">Lytic murein transglycosylase</fullName>
    </submittedName>
</protein>
<keyword evidence="4" id="KW-1185">Reference proteome</keyword>
<dbReference type="AlphaFoldDB" id="A0A845MC43"/>